<feature type="compositionally biased region" description="Polar residues" evidence="1">
    <location>
        <begin position="277"/>
        <end position="287"/>
    </location>
</feature>
<organism evidence="2 3">
    <name type="scientific">Clonorchis sinensis</name>
    <name type="common">Chinese liver fluke</name>
    <dbReference type="NCBI Taxonomy" id="79923"/>
    <lineage>
        <taxon>Eukaryota</taxon>
        <taxon>Metazoa</taxon>
        <taxon>Spiralia</taxon>
        <taxon>Lophotrochozoa</taxon>
        <taxon>Platyhelminthes</taxon>
        <taxon>Trematoda</taxon>
        <taxon>Digenea</taxon>
        <taxon>Opisthorchiida</taxon>
        <taxon>Opisthorchiata</taxon>
        <taxon>Opisthorchiidae</taxon>
        <taxon>Clonorchis</taxon>
    </lineage>
</organism>
<dbReference type="AlphaFoldDB" id="G7YDK9"/>
<proteinExistence type="predicted"/>
<feature type="compositionally biased region" description="Polar residues" evidence="1">
    <location>
        <begin position="468"/>
        <end position="490"/>
    </location>
</feature>
<dbReference type="PANTHER" id="PTHR43920">
    <property type="entry name" value="CHLORIDE INTRACELLULAR CHANNEL, ISOFORM A"/>
    <property type="match status" value="1"/>
</dbReference>
<gene>
    <name evidence="2" type="ORF">CLF_105488</name>
</gene>
<feature type="region of interest" description="Disordered" evidence="1">
    <location>
        <begin position="265"/>
        <end position="291"/>
    </location>
</feature>
<dbReference type="PANTHER" id="PTHR43920:SF5">
    <property type="entry name" value="CHLORIDE INTRACELLULAR CHANNEL CLIC"/>
    <property type="match status" value="1"/>
</dbReference>
<accession>G7YDK9</accession>
<evidence type="ECO:0000313" key="2">
    <source>
        <dbReference type="EMBL" id="GAA51043.1"/>
    </source>
</evidence>
<reference evidence="2" key="1">
    <citation type="journal article" date="2011" name="Genome Biol.">
        <title>The draft genome of the carcinogenic human liver fluke Clonorchis sinensis.</title>
        <authorList>
            <person name="Wang X."/>
            <person name="Chen W."/>
            <person name="Huang Y."/>
            <person name="Sun J."/>
            <person name="Men J."/>
            <person name="Liu H."/>
            <person name="Luo F."/>
            <person name="Guo L."/>
            <person name="Lv X."/>
            <person name="Deng C."/>
            <person name="Zhou C."/>
            <person name="Fan Y."/>
            <person name="Li X."/>
            <person name="Huang L."/>
            <person name="Hu Y."/>
            <person name="Liang C."/>
            <person name="Hu X."/>
            <person name="Xu J."/>
            <person name="Yu X."/>
        </authorList>
    </citation>
    <scope>NUCLEOTIDE SEQUENCE [LARGE SCALE GENOMIC DNA]</scope>
    <source>
        <strain evidence="2">Henan</strain>
    </source>
</reference>
<dbReference type="SUPFAM" id="SSF47616">
    <property type="entry name" value="GST C-terminal domain-like"/>
    <property type="match status" value="1"/>
</dbReference>
<dbReference type="GO" id="GO:0005254">
    <property type="term" value="F:chloride channel activity"/>
    <property type="evidence" value="ECO:0007669"/>
    <property type="project" value="TreeGrafter"/>
</dbReference>
<dbReference type="InterPro" id="IPR036282">
    <property type="entry name" value="Glutathione-S-Trfase_C_sf"/>
</dbReference>
<keyword evidence="3" id="KW-1185">Reference proteome</keyword>
<reference key="2">
    <citation type="submission" date="2011-10" db="EMBL/GenBank/DDBJ databases">
        <title>The genome and transcriptome sequence of Clonorchis sinensis provide insights into the carcinogenic liver fluke.</title>
        <authorList>
            <person name="Wang X."/>
            <person name="Huang Y."/>
            <person name="Chen W."/>
            <person name="Liu H."/>
            <person name="Guo L."/>
            <person name="Chen Y."/>
            <person name="Luo F."/>
            <person name="Zhou W."/>
            <person name="Sun J."/>
            <person name="Mao Q."/>
            <person name="Liang P."/>
            <person name="Zhou C."/>
            <person name="Tian Y."/>
            <person name="Men J."/>
            <person name="Lv X."/>
            <person name="Huang L."/>
            <person name="Zhou J."/>
            <person name="Hu Y."/>
            <person name="Li R."/>
            <person name="Zhang F."/>
            <person name="Lei H."/>
            <person name="Li X."/>
            <person name="Hu X."/>
            <person name="Liang C."/>
            <person name="Xu J."/>
            <person name="Wu Z."/>
            <person name="Yu X."/>
        </authorList>
    </citation>
    <scope>NUCLEOTIDE SEQUENCE</scope>
    <source>
        <strain>Henan</strain>
    </source>
</reference>
<name>G7YDK9_CLOSI</name>
<dbReference type="Gene3D" id="1.20.1050.10">
    <property type="match status" value="1"/>
</dbReference>
<sequence length="490" mass="55719">MRTKLLVDLLLPVSTSNPKLQGACSLAHKWFMVYYLLVERHLVDLRVTPVSPNLPPPGYKRLHVGRRLPVVLVSRPLSVPVHPVLPYAPLAELEPEIIAETEDERESLMERWAVPGFVPQTLFAPLVCDLVLGLKYLLHLGSDRRLQNGLTQLNELLSGTGKHFLIADQPVYIDCSLAPKLQHLRVAGAYFRGFQIADTLKYVWMYLANMYNLEAFRVSCPTDKDILLHYLERIPGLDLAQIDTQKKRIFRLPDTCRLFTYPTGIAHEPSESRNSGDSRTPNQQSHDAVSRLHKYQTQTNLNCESLYKNSDDASSAMTVDVRGVNSPIERTSSKRFNYLYRQIPPFRYSKYRLCTEETHYQYVSIGFTNQHRLSTGFDRVMLKQHSSVSATHFTGGGHFKVGNKSNRRRHKNEGNRSVMYGIVRSMYNQTAMDKNLYGNLTLKRSYTRRGTCRLATLPGPVQPVPMDQASSTEQWISTSTAPSLVAQQPL</sequence>
<dbReference type="Proteomes" id="UP000008909">
    <property type="component" value="Unassembled WGS sequence"/>
</dbReference>
<dbReference type="EMBL" id="DF143106">
    <property type="protein sequence ID" value="GAA51043.1"/>
    <property type="molecule type" value="Genomic_DNA"/>
</dbReference>
<evidence type="ECO:0000256" key="1">
    <source>
        <dbReference type="SAM" id="MobiDB-lite"/>
    </source>
</evidence>
<protein>
    <submittedName>
        <fullName evidence="2">Chloride intracellular channel exc-4</fullName>
    </submittedName>
</protein>
<feature type="region of interest" description="Disordered" evidence="1">
    <location>
        <begin position="393"/>
        <end position="415"/>
    </location>
</feature>
<dbReference type="GO" id="GO:0016324">
    <property type="term" value="C:apical plasma membrane"/>
    <property type="evidence" value="ECO:0007669"/>
    <property type="project" value="TreeGrafter"/>
</dbReference>
<feature type="region of interest" description="Disordered" evidence="1">
    <location>
        <begin position="463"/>
        <end position="490"/>
    </location>
</feature>
<evidence type="ECO:0000313" key="3">
    <source>
        <dbReference type="Proteomes" id="UP000008909"/>
    </source>
</evidence>
<dbReference type="GO" id="GO:0005737">
    <property type="term" value="C:cytoplasm"/>
    <property type="evidence" value="ECO:0007669"/>
    <property type="project" value="TreeGrafter"/>
</dbReference>
<dbReference type="Gene3D" id="3.40.30.10">
    <property type="entry name" value="Glutaredoxin"/>
    <property type="match status" value="1"/>
</dbReference>